<keyword evidence="1" id="KW-0175">Coiled coil</keyword>
<gene>
    <name evidence="4" type="ORF">E5676_scaffold322G00670</name>
    <name evidence="3" type="ORF">E6C27_scaffold121G00050</name>
</gene>
<feature type="coiled-coil region" evidence="1">
    <location>
        <begin position="89"/>
        <end position="116"/>
    </location>
</feature>
<organism evidence="3 5">
    <name type="scientific">Cucumis melo var. makuwa</name>
    <name type="common">Oriental melon</name>
    <dbReference type="NCBI Taxonomy" id="1194695"/>
    <lineage>
        <taxon>Eukaryota</taxon>
        <taxon>Viridiplantae</taxon>
        <taxon>Streptophyta</taxon>
        <taxon>Embryophyta</taxon>
        <taxon>Tracheophyta</taxon>
        <taxon>Spermatophyta</taxon>
        <taxon>Magnoliopsida</taxon>
        <taxon>eudicotyledons</taxon>
        <taxon>Gunneridae</taxon>
        <taxon>Pentapetalae</taxon>
        <taxon>rosids</taxon>
        <taxon>fabids</taxon>
        <taxon>Cucurbitales</taxon>
        <taxon>Cucurbitaceae</taxon>
        <taxon>Benincaseae</taxon>
        <taxon>Cucumis</taxon>
    </lineage>
</organism>
<evidence type="ECO:0000313" key="3">
    <source>
        <dbReference type="EMBL" id="KAA0039119.1"/>
    </source>
</evidence>
<accession>A0A5A7TCW2</accession>
<reference evidence="5 6" key="1">
    <citation type="submission" date="2019-08" db="EMBL/GenBank/DDBJ databases">
        <title>Draft genome sequences of two oriental melons (Cucumis melo L. var makuwa).</title>
        <authorList>
            <person name="Kwon S.-Y."/>
        </authorList>
    </citation>
    <scope>NUCLEOTIDE SEQUENCE [LARGE SCALE GENOMIC DNA]</scope>
    <source>
        <strain evidence="6">cv. Chang Bougi</strain>
        <strain evidence="5">cv. SW 3</strain>
        <tissue evidence="3">Leaf</tissue>
    </source>
</reference>
<dbReference type="Proteomes" id="UP000321393">
    <property type="component" value="Unassembled WGS sequence"/>
</dbReference>
<sequence length="256" mass="29205">MTSQGNTFKALSDINKRPNTRSRSRETQPYEDMPPFKAAKNIWEQFSKPPKGRIVIKENPVIHKHNSSSKNSSKETHQPNIMSVMVTNMDKSKDRMTELEKKINMLMKVVEEMDYEIASLKNHIESRDAANSSHIHTVKNTDKGKEMTANFVKTQYGGLAQTLAEKEKEALKSNVLEIMILEELMRLHEDALYLLCDMAWDASYLLCDLVWDALSLMCDLALEDALCVVKLMELAICIDIIPHSCNLTKKCGRRLS</sequence>
<feature type="region of interest" description="Disordered" evidence="2">
    <location>
        <begin position="1"/>
        <end position="33"/>
    </location>
</feature>
<evidence type="ECO:0000313" key="6">
    <source>
        <dbReference type="Proteomes" id="UP000321947"/>
    </source>
</evidence>
<protein>
    <submittedName>
        <fullName evidence="3">Ty3-gypsy retrotransposon protein</fullName>
    </submittedName>
</protein>
<evidence type="ECO:0000313" key="5">
    <source>
        <dbReference type="Proteomes" id="UP000321393"/>
    </source>
</evidence>
<comment type="caution">
    <text evidence="3">The sequence shown here is derived from an EMBL/GenBank/DDBJ whole genome shotgun (WGS) entry which is preliminary data.</text>
</comment>
<evidence type="ECO:0000256" key="1">
    <source>
        <dbReference type="SAM" id="Coils"/>
    </source>
</evidence>
<dbReference type="EMBL" id="SSTE01018442">
    <property type="protein sequence ID" value="KAA0039119.1"/>
    <property type="molecule type" value="Genomic_DNA"/>
</dbReference>
<dbReference type="Proteomes" id="UP000321947">
    <property type="component" value="Unassembled WGS sequence"/>
</dbReference>
<evidence type="ECO:0000313" key="4">
    <source>
        <dbReference type="EMBL" id="TYK26993.1"/>
    </source>
</evidence>
<proteinExistence type="predicted"/>
<dbReference type="EMBL" id="SSTD01003209">
    <property type="protein sequence ID" value="TYK26993.1"/>
    <property type="molecule type" value="Genomic_DNA"/>
</dbReference>
<dbReference type="AlphaFoldDB" id="A0A5A7TCW2"/>
<evidence type="ECO:0000256" key="2">
    <source>
        <dbReference type="SAM" id="MobiDB-lite"/>
    </source>
</evidence>
<name>A0A5A7TCW2_CUCMM</name>